<organism evidence="9 10">
    <name type="scientific">Moorena producens (strain JHB)</name>
    <dbReference type="NCBI Taxonomy" id="1454205"/>
    <lineage>
        <taxon>Bacteria</taxon>
        <taxon>Bacillati</taxon>
        <taxon>Cyanobacteriota</taxon>
        <taxon>Cyanophyceae</taxon>
        <taxon>Coleofasciculales</taxon>
        <taxon>Coleofasciculaceae</taxon>
        <taxon>Moorena</taxon>
    </lineage>
</organism>
<dbReference type="InterPro" id="IPR013656">
    <property type="entry name" value="PAS_4"/>
</dbReference>
<dbReference type="Gene3D" id="1.20.1480.30">
    <property type="entry name" value="Designed four-helix bundle protein"/>
    <property type="match status" value="1"/>
</dbReference>
<dbReference type="Pfam" id="PF00989">
    <property type="entry name" value="PAS"/>
    <property type="match status" value="1"/>
</dbReference>
<sequence>MNSNDEEQVFEAILDYLRRTRGFDFSGYKRSSLKRRMIKHIHSRQIDTFSDYLDYLEVHPEEFVPLFNTILINVTDFFRDTGAWEYLKNEIIPRIISQKPGEEPIRVWSAGCASGQEAYSLAILLAEALGVEQFRQRVKIYATDVDQEALTQARHASYSAREVESLDPEQKQKYFEILPDRYVFRSDLRRTVIFGCHDLMQDAPISRLDLLVCRNTLMYFNAETQGRILARFHFALNHTGALFVGKAEMLLTHGNLFSPISLEYRIFSKVAQISLRERLLVINQSGAQDTSNPLVDKMRFHQAAFNSVPVAQLIVNLNGTLVLANQLALSMFDLSLQDLNRPLQDLEVSYRPLELLSPIQKAYRDRTSLVINDVVRHRSEGETQYLDVQIIPLSVDGNDLIGATIIFVDVSRYHELQTEIQRSNQELETANEELQSSNEELETTNEELQSTNEELETTNEELQSTNEELETINEELQSTNEELQTINDELRQRTNELNQVNAFYNSILASLRAGVIVLDRQYNIISWNHETENLWGLRSEEVQNQSFFSLEIGLPVDQLREMLRNCLAGEDLQEVTLNAINRLGRAMMCRITCNPLIGFDGERQGVILLMEEVN</sequence>
<feature type="domain" description="CheR-type methyltransferase" evidence="8">
    <location>
        <begin position="1"/>
        <end position="250"/>
    </location>
</feature>
<keyword evidence="5" id="KW-0949">S-adenosyl-L-methionine</keyword>
<proteinExistence type="predicted"/>
<dbReference type="PANTHER" id="PTHR24422">
    <property type="entry name" value="CHEMOTAXIS PROTEIN METHYLTRANSFERASE"/>
    <property type="match status" value="1"/>
</dbReference>
<protein>
    <recommendedName>
        <fullName evidence="2">protein-glutamate O-methyltransferase</fullName>
        <ecNumber evidence="2">2.1.1.80</ecNumber>
    </recommendedName>
</protein>
<dbReference type="PROSITE" id="PS50112">
    <property type="entry name" value="PAS"/>
    <property type="match status" value="1"/>
</dbReference>
<evidence type="ECO:0000256" key="4">
    <source>
        <dbReference type="ARBA" id="ARBA00022679"/>
    </source>
</evidence>
<dbReference type="SUPFAM" id="SSF47757">
    <property type="entry name" value="Chemotaxis receptor methyltransferase CheR, N-terminal domain"/>
    <property type="match status" value="1"/>
</dbReference>
<accession>A0A1D9FZI8</accession>
<comment type="catalytic activity">
    <reaction evidence="1">
        <text>L-glutamyl-[protein] + S-adenosyl-L-methionine = [protein]-L-glutamate 5-O-methyl ester + S-adenosyl-L-homocysteine</text>
        <dbReference type="Rhea" id="RHEA:24452"/>
        <dbReference type="Rhea" id="RHEA-COMP:10208"/>
        <dbReference type="Rhea" id="RHEA-COMP:10311"/>
        <dbReference type="ChEBI" id="CHEBI:29973"/>
        <dbReference type="ChEBI" id="CHEBI:57856"/>
        <dbReference type="ChEBI" id="CHEBI:59789"/>
        <dbReference type="ChEBI" id="CHEBI:82795"/>
        <dbReference type="EC" id="2.1.1.80"/>
    </reaction>
</comment>
<evidence type="ECO:0000259" key="8">
    <source>
        <dbReference type="PROSITE" id="PS50123"/>
    </source>
</evidence>
<evidence type="ECO:0000313" key="10">
    <source>
        <dbReference type="Proteomes" id="UP000176944"/>
    </source>
</evidence>
<dbReference type="InterPro" id="IPR050903">
    <property type="entry name" value="Bact_Chemotaxis_MeTrfase"/>
</dbReference>
<dbReference type="EC" id="2.1.1.80" evidence="2"/>
<dbReference type="InterPro" id="IPR022642">
    <property type="entry name" value="CheR_C"/>
</dbReference>
<dbReference type="NCBIfam" id="TIGR00229">
    <property type="entry name" value="sensory_box"/>
    <property type="match status" value="1"/>
</dbReference>
<evidence type="ECO:0000256" key="6">
    <source>
        <dbReference type="SAM" id="MobiDB-lite"/>
    </source>
</evidence>
<feature type="region of interest" description="Disordered" evidence="6">
    <location>
        <begin position="428"/>
        <end position="462"/>
    </location>
</feature>
<dbReference type="InterPro" id="IPR035965">
    <property type="entry name" value="PAS-like_dom_sf"/>
</dbReference>
<dbReference type="InterPro" id="IPR013767">
    <property type="entry name" value="PAS_fold"/>
</dbReference>
<gene>
    <name evidence="9" type="ORF">BJP36_13405</name>
</gene>
<dbReference type="SUPFAM" id="SSF53335">
    <property type="entry name" value="S-adenosyl-L-methionine-dependent methyltransferases"/>
    <property type="match status" value="1"/>
</dbReference>
<dbReference type="Gene3D" id="1.10.155.10">
    <property type="entry name" value="Chemotaxis receptor methyltransferase CheR, N-terminal domain"/>
    <property type="match status" value="1"/>
</dbReference>
<dbReference type="EMBL" id="CP017708">
    <property type="protein sequence ID" value="AOY80763.1"/>
    <property type="molecule type" value="Genomic_DNA"/>
</dbReference>
<dbReference type="Pfam" id="PF08448">
    <property type="entry name" value="PAS_4"/>
    <property type="match status" value="1"/>
</dbReference>
<dbReference type="Proteomes" id="UP000176944">
    <property type="component" value="Chromosome"/>
</dbReference>
<dbReference type="Pfam" id="PF03705">
    <property type="entry name" value="CheR_N"/>
    <property type="match status" value="1"/>
</dbReference>
<reference evidence="10" key="1">
    <citation type="submission" date="2016-10" db="EMBL/GenBank/DDBJ databases">
        <title>Comparative genomics uncovers the prolific and rare metabolic potential of the cyanobacterial genus Moorea.</title>
        <authorList>
            <person name="Leao T."/>
            <person name="Castelao G."/>
            <person name="Korobeynikov A."/>
            <person name="Monroe E.A."/>
            <person name="Podell S."/>
            <person name="Glukhov E."/>
            <person name="Allen E."/>
            <person name="Gerwick W.H."/>
            <person name="Gerwick L."/>
        </authorList>
    </citation>
    <scope>NUCLEOTIDE SEQUENCE [LARGE SCALE GENOMIC DNA]</scope>
    <source>
        <strain evidence="10">JHB</strain>
    </source>
</reference>
<dbReference type="GO" id="GO:0032259">
    <property type="term" value="P:methylation"/>
    <property type="evidence" value="ECO:0007669"/>
    <property type="project" value="UniProtKB-KW"/>
</dbReference>
<keyword evidence="4" id="KW-0808">Transferase</keyword>
<dbReference type="InterPro" id="IPR029063">
    <property type="entry name" value="SAM-dependent_MTases_sf"/>
</dbReference>
<dbReference type="InterPro" id="IPR022641">
    <property type="entry name" value="CheR_N"/>
</dbReference>
<evidence type="ECO:0000256" key="1">
    <source>
        <dbReference type="ARBA" id="ARBA00001541"/>
    </source>
</evidence>
<dbReference type="PROSITE" id="PS50123">
    <property type="entry name" value="CHER"/>
    <property type="match status" value="1"/>
</dbReference>
<dbReference type="SUPFAM" id="SSF57997">
    <property type="entry name" value="Tropomyosin"/>
    <property type="match status" value="1"/>
</dbReference>
<evidence type="ECO:0000259" key="7">
    <source>
        <dbReference type="PROSITE" id="PS50112"/>
    </source>
</evidence>
<dbReference type="InterPro" id="IPR000014">
    <property type="entry name" value="PAS"/>
</dbReference>
<dbReference type="CDD" id="cd02440">
    <property type="entry name" value="AdoMet_MTases"/>
    <property type="match status" value="1"/>
</dbReference>
<evidence type="ECO:0000313" key="9">
    <source>
        <dbReference type="EMBL" id="AOY80763.1"/>
    </source>
</evidence>
<dbReference type="Gene3D" id="3.30.450.20">
    <property type="entry name" value="PAS domain"/>
    <property type="match status" value="2"/>
</dbReference>
<dbReference type="Gene3D" id="3.40.50.150">
    <property type="entry name" value="Vaccinia Virus protein VP39"/>
    <property type="match status" value="1"/>
</dbReference>
<dbReference type="InterPro" id="IPR036804">
    <property type="entry name" value="CheR_N_sf"/>
</dbReference>
<dbReference type="SMART" id="SM00138">
    <property type="entry name" value="MeTrc"/>
    <property type="match status" value="1"/>
</dbReference>
<dbReference type="SMART" id="SM00091">
    <property type="entry name" value="PAS"/>
    <property type="match status" value="2"/>
</dbReference>
<evidence type="ECO:0000256" key="2">
    <source>
        <dbReference type="ARBA" id="ARBA00012534"/>
    </source>
</evidence>
<dbReference type="GO" id="GO:0008983">
    <property type="term" value="F:protein-glutamate O-methyltransferase activity"/>
    <property type="evidence" value="ECO:0007669"/>
    <property type="project" value="UniProtKB-EC"/>
</dbReference>
<dbReference type="AlphaFoldDB" id="A0A1D9FZI8"/>
<evidence type="ECO:0000256" key="3">
    <source>
        <dbReference type="ARBA" id="ARBA00022603"/>
    </source>
</evidence>
<evidence type="ECO:0000256" key="5">
    <source>
        <dbReference type="ARBA" id="ARBA00022691"/>
    </source>
</evidence>
<dbReference type="Pfam" id="PF01739">
    <property type="entry name" value="CheR"/>
    <property type="match status" value="1"/>
</dbReference>
<dbReference type="GO" id="GO:0006355">
    <property type="term" value="P:regulation of DNA-templated transcription"/>
    <property type="evidence" value="ECO:0007669"/>
    <property type="project" value="InterPro"/>
</dbReference>
<name>A0A1D9FZI8_MOOP1</name>
<dbReference type="PRINTS" id="PR00996">
    <property type="entry name" value="CHERMTFRASE"/>
</dbReference>
<dbReference type="InterPro" id="IPR000780">
    <property type="entry name" value="CheR_MeTrfase"/>
</dbReference>
<keyword evidence="3" id="KW-0489">Methyltransferase</keyword>
<dbReference type="SUPFAM" id="SSF55785">
    <property type="entry name" value="PYP-like sensor domain (PAS domain)"/>
    <property type="match status" value="2"/>
</dbReference>
<dbReference type="PANTHER" id="PTHR24422:SF10">
    <property type="entry name" value="CHEMOTAXIS PROTEIN METHYLTRANSFERASE 2"/>
    <property type="match status" value="1"/>
</dbReference>
<dbReference type="CDD" id="cd00130">
    <property type="entry name" value="PAS"/>
    <property type="match status" value="2"/>
</dbReference>
<feature type="domain" description="PAS" evidence="7">
    <location>
        <begin position="500"/>
        <end position="570"/>
    </location>
</feature>